<sequence>MEILSIVALVVLFRSSESSPTIIQLKSNAITTVNIASGPLTPTIRALGNRRKRSVFDEATKDSILDKHNELRRKPPASDMEILVWNDYLADMAGDWAKQCLWEHGQPIRPAGTVGFEHIGQNLYLTNGTFNPADGVQTWYNEVAYYTYGTGECSHPPCGHYTQVIWSTSREVGCAYAHCPKMIKTELTDGDYLVCNYGPAGNYIGLLPYNRGKACTTCPGGSFWCDDGLCRRDCRRQDTKCSCAANCTNCGSVDRENCTCTCADGYYGDTCSRRCLDTHKYCGANPGWPLFSCTESYVREYCPSMCGLCTEWTSAKEEQLEGC</sequence>
<keyword evidence="4" id="KW-1185">Reference proteome</keyword>
<dbReference type="InterPro" id="IPR035940">
    <property type="entry name" value="CAP_sf"/>
</dbReference>
<accession>A0AAD9N5J0</accession>
<dbReference type="AlphaFoldDB" id="A0AAD9N5J0"/>
<keyword evidence="1" id="KW-0732">Signal</keyword>
<dbReference type="GO" id="GO:0005576">
    <property type="term" value="C:extracellular region"/>
    <property type="evidence" value="ECO:0007669"/>
    <property type="project" value="InterPro"/>
</dbReference>
<dbReference type="Gene3D" id="3.40.33.10">
    <property type="entry name" value="CAP"/>
    <property type="match status" value="1"/>
</dbReference>
<evidence type="ECO:0000259" key="2">
    <source>
        <dbReference type="SMART" id="SM00198"/>
    </source>
</evidence>
<dbReference type="InterPro" id="IPR001283">
    <property type="entry name" value="CRISP-related"/>
</dbReference>
<dbReference type="EMBL" id="JAODUP010000249">
    <property type="protein sequence ID" value="KAK2155094.1"/>
    <property type="molecule type" value="Genomic_DNA"/>
</dbReference>
<organism evidence="3 4">
    <name type="scientific">Paralvinella palmiformis</name>
    <dbReference type="NCBI Taxonomy" id="53620"/>
    <lineage>
        <taxon>Eukaryota</taxon>
        <taxon>Metazoa</taxon>
        <taxon>Spiralia</taxon>
        <taxon>Lophotrochozoa</taxon>
        <taxon>Annelida</taxon>
        <taxon>Polychaeta</taxon>
        <taxon>Sedentaria</taxon>
        <taxon>Canalipalpata</taxon>
        <taxon>Terebellida</taxon>
        <taxon>Terebelliformia</taxon>
        <taxon>Alvinellidae</taxon>
        <taxon>Paralvinella</taxon>
    </lineage>
</organism>
<evidence type="ECO:0000256" key="1">
    <source>
        <dbReference type="SAM" id="SignalP"/>
    </source>
</evidence>
<name>A0AAD9N5J0_9ANNE</name>
<feature type="domain" description="SCP" evidence="2">
    <location>
        <begin position="59"/>
        <end position="205"/>
    </location>
</feature>
<dbReference type="SMART" id="SM00198">
    <property type="entry name" value="SCP"/>
    <property type="match status" value="1"/>
</dbReference>
<reference evidence="3" key="1">
    <citation type="journal article" date="2023" name="Mol. Biol. Evol.">
        <title>Third-Generation Sequencing Reveals the Adaptive Role of the Epigenome in Three Deep-Sea Polychaetes.</title>
        <authorList>
            <person name="Perez M."/>
            <person name="Aroh O."/>
            <person name="Sun Y."/>
            <person name="Lan Y."/>
            <person name="Juniper S.K."/>
            <person name="Young C.R."/>
            <person name="Angers B."/>
            <person name="Qian P.Y."/>
        </authorList>
    </citation>
    <scope>NUCLEOTIDE SEQUENCE</scope>
    <source>
        <strain evidence="3">P08H-3</strain>
    </source>
</reference>
<comment type="caution">
    <text evidence="3">The sequence shown here is derived from an EMBL/GenBank/DDBJ whole genome shotgun (WGS) entry which is preliminary data.</text>
</comment>
<dbReference type="Pfam" id="PF00188">
    <property type="entry name" value="CAP"/>
    <property type="match status" value="1"/>
</dbReference>
<dbReference type="Proteomes" id="UP001208570">
    <property type="component" value="Unassembled WGS sequence"/>
</dbReference>
<feature type="signal peptide" evidence="1">
    <location>
        <begin position="1"/>
        <end position="18"/>
    </location>
</feature>
<dbReference type="InterPro" id="IPR018244">
    <property type="entry name" value="Allrgn_V5/Tpx1_CS"/>
</dbReference>
<dbReference type="SUPFAM" id="SSF55797">
    <property type="entry name" value="PR-1-like"/>
    <property type="match status" value="1"/>
</dbReference>
<gene>
    <name evidence="3" type="ORF">LSH36_249g01008</name>
</gene>
<proteinExistence type="predicted"/>
<evidence type="ECO:0000313" key="4">
    <source>
        <dbReference type="Proteomes" id="UP001208570"/>
    </source>
</evidence>
<dbReference type="PROSITE" id="PS01010">
    <property type="entry name" value="CRISP_2"/>
    <property type="match status" value="1"/>
</dbReference>
<dbReference type="PRINTS" id="PR00837">
    <property type="entry name" value="V5TPXLIKE"/>
</dbReference>
<dbReference type="PROSITE" id="PS01009">
    <property type="entry name" value="CRISP_1"/>
    <property type="match status" value="1"/>
</dbReference>
<dbReference type="InterPro" id="IPR014044">
    <property type="entry name" value="CAP_dom"/>
</dbReference>
<protein>
    <recommendedName>
        <fullName evidence="2">SCP domain-containing protein</fullName>
    </recommendedName>
</protein>
<dbReference type="PANTHER" id="PTHR10334">
    <property type="entry name" value="CYSTEINE-RICH SECRETORY PROTEIN-RELATED"/>
    <property type="match status" value="1"/>
</dbReference>
<evidence type="ECO:0000313" key="3">
    <source>
        <dbReference type="EMBL" id="KAK2155094.1"/>
    </source>
</evidence>
<feature type="chain" id="PRO_5042126064" description="SCP domain-containing protein" evidence="1">
    <location>
        <begin position="19"/>
        <end position="323"/>
    </location>
</feature>